<evidence type="ECO:0000256" key="1">
    <source>
        <dbReference type="ARBA" id="ARBA00011073"/>
    </source>
</evidence>
<dbReference type="AlphaFoldDB" id="A0A7C9CQ17"/>
<name>A0A7C9CQ17_OPUST</name>
<evidence type="ECO:0000256" key="2">
    <source>
        <dbReference type="ARBA" id="ARBA00022729"/>
    </source>
</evidence>
<dbReference type="InterPro" id="IPR036852">
    <property type="entry name" value="Peptidase_S8/S53_dom_sf"/>
</dbReference>
<sequence>MALFTAAKAGVFVVQAAGNTGPAPRSISSFSLQIFTVGAAAHDRVYNNSVRLGSVTISGVGQATGTNEAMYTFISADHALCSDTALTDGMYVGECQDASILSADFVAGNLLVCSCMVSFVLGVSTIKRGLETPPKP</sequence>
<accession>A0A7C9CQ17</accession>
<dbReference type="Gene3D" id="3.40.50.200">
    <property type="entry name" value="Peptidase S8/S53 domain"/>
    <property type="match status" value="1"/>
</dbReference>
<protein>
    <recommendedName>
        <fullName evidence="4">Peptidase S8/S53 domain-containing protein</fullName>
    </recommendedName>
</protein>
<evidence type="ECO:0008006" key="4">
    <source>
        <dbReference type="Google" id="ProtNLM"/>
    </source>
</evidence>
<dbReference type="SUPFAM" id="SSF52743">
    <property type="entry name" value="Subtilisin-like"/>
    <property type="match status" value="1"/>
</dbReference>
<dbReference type="Gene3D" id="3.50.30.30">
    <property type="match status" value="1"/>
</dbReference>
<reference evidence="3" key="2">
    <citation type="submission" date="2020-07" db="EMBL/GenBank/DDBJ databases">
        <authorList>
            <person name="Vera ALvarez R."/>
            <person name="Arias-Moreno D.M."/>
            <person name="Jimenez-Jacinto V."/>
            <person name="Jimenez-Bremont J.F."/>
            <person name="Swaminathan K."/>
            <person name="Moose S.P."/>
            <person name="Guerrero-Gonzalez M.L."/>
            <person name="Marino-Ramirez L."/>
            <person name="Landsman D."/>
            <person name="Rodriguez-Kessler M."/>
            <person name="Delgado-Sanchez P."/>
        </authorList>
    </citation>
    <scope>NUCLEOTIDE SEQUENCE</scope>
    <source>
        <tissue evidence="3">Cladode</tissue>
    </source>
</reference>
<dbReference type="InterPro" id="IPR045051">
    <property type="entry name" value="SBT"/>
</dbReference>
<keyword evidence="2" id="KW-0732">Signal</keyword>
<dbReference type="EMBL" id="GISG01044051">
    <property type="protein sequence ID" value="MBA4623661.1"/>
    <property type="molecule type" value="Transcribed_RNA"/>
</dbReference>
<reference evidence="3" key="1">
    <citation type="journal article" date="2013" name="J. Plant Res.">
        <title>Effect of fungi and light on seed germination of three Opuntia species from semiarid lands of central Mexico.</title>
        <authorList>
            <person name="Delgado-Sanchez P."/>
            <person name="Jimenez-Bremont J.F."/>
            <person name="Guerrero-Gonzalez Mde L."/>
            <person name="Flores J."/>
        </authorList>
    </citation>
    <scope>NUCLEOTIDE SEQUENCE</scope>
    <source>
        <tissue evidence="3">Cladode</tissue>
    </source>
</reference>
<dbReference type="GO" id="GO:0004252">
    <property type="term" value="F:serine-type endopeptidase activity"/>
    <property type="evidence" value="ECO:0007669"/>
    <property type="project" value="InterPro"/>
</dbReference>
<dbReference type="PANTHER" id="PTHR10795">
    <property type="entry name" value="PROPROTEIN CONVERTASE SUBTILISIN/KEXIN"/>
    <property type="match status" value="1"/>
</dbReference>
<proteinExistence type="inferred from homology"/>
<evidence type="ECO:0000313" key="3">
    <source>
        <dbReference type="EMBL" id="MBA4623661.1"/>
    </source>
</evidence>
<organism evidence="3">
    <name type="scientific">Opuntia streptacantha</name>
    <name type="common">Prickly pear cactus</name>
    <name type="synonym">Opuntia cardona</name>
    <dbReference type="NCBI Taxonomy" id="393608"/>
    <lineage>
        <taxon>Eukaryota</taxon>
        <taxon>Viridiplantae</taxon>
        <taxon>Streptophyta</taxon>
        <taxon>Embryophyta</taxon>
        <taxon>Tracheophyta</taxon>
        <taxon>Spermatophyta</taxon>
        <taxon>Magnoliopsida</taxon>
        <taxon>eudicotyledons</taxon>
        <taxon>Gunneridae</taxon>
        <taxon>Pentapetalae</taxon>
        <taxon>Caryophyllales</taxon>
        <taxon>Cactineae</taxon>
        <taxon>Cactaceae</taxon>
        <taxon>Opuntioideae</taxon>
        <taxon>Opuntia</taxon>
    </lineage>
</organism>
<comment type="similarity">
    <text evidence="1">Belongs to the peptidase S8 family.</text>
</comment>
<dbReference type="GO" id="GO:0006508">
    <property type="term" value="P:proteolysis"/>
    <property type="evidence" value="ECO:0007669"/>
    <property type="project" value="InterPro"/>
</dbReference>